<feature type="domain" description="Glycosyltransferase 2-like" evidence="1">
    <location>
        <begin position="8"/>
        <end position="137"/>
    </location>
</feature>
<dbReference type="Proteomes" id="UP000238081">
    <property type="component" value="Unassembled WGS sequence"/>
</dbReference>
<organism evidence="2 3">
    <name type="scientific">Clostridium butyricum</name>
    <dbReference type="NCBI Taxonomy" id="1492"/>
    <lineage>
        <taxon>Bacteria</taxon>
        <taxon>Bacillati</taxon>
        <taxon>Bacillota</taxon>
        <taxon>Clostridia</taxon>
        <taxon>Eubacteriales</taxon>
        <taxon>Clostridiaceae</taxon>
        <taxon>Clostridium</taxon>
    </lineage>
</organism>
<gene>
    <name evidence="2" type="ORF">AWN73_10515</name>
</gene>
<comment type="caution">
    <text evidence="2">The sequence shown here is derived from an EMBL/GenBank/DDBJ whole genome shotgun (WGS) entry which is preliminary data.</text>
</comment>
<keyword evidence="2" id="KW-0808">Transferase</keyword>
<dbReference type="SUPFAM" id="SSF53448">
    <property type="entry name" value="Nucleotide-diphospho-sugar transferases"/>
    <property type="match status" value="1"/>
</dbReference>
<sequence>MESLYELSIVIPVYNVELYIEQCINNLICDNIPIDYEIIIVNDGSTDSSRNIIINIIDKNSDFNIKLLDKDNGGLSSARNYGLNFAKGRYLFFLDSDDFININEIYRMYNAAINYNCDLILGNGQFYYEEDRKNNKPFYAGRKLERKFGTQQVYSGKRIFEYMIKKNCYKMEVWDRLYKNEFLIKNSIHFMEGILHEDELFTPNVFSIAERVLYIGNIKYNYRQRIGSITKVPGIKNCKDYIKVISQLDNLILNNCDIFNKAISERIVQLYFRIVQVTFVLNEDEKKEVSEMLKTIDLNKYKNLIGFNINYKLREFLLIKNERLYILFYKIYKKIRKKLTGKL</sequence>
<dbReference type="InterPro" id="IPR029044">
    <property type="entry name" value="Nucleotide-diphossugar_trans"/>
</dbReference>
<evidence type="ECO:0000313" key="3">
    <source>
        <dbReference type="Proteomes" id="UP000238081"/>
    </source>
</evidence>
<dbReference type="CDD" id="cd00761">
    <property type="entry name" value="Glyco_tranf_GTA_type"/>
    <property type="match status" value="1"/>
</dbReference>
<evidence type="ECO:0000259" key="1">
    <source>
        <dbReference type="Pfam" id="PF00535"/>
    </source>
</evidence>
<dbReference type="InterPro" id="IPR001173">
    <property type="entry name" value="Glyco_trans_2-like"/>
</dbReference>
<name>A0A2S7FD91_CLOBU</name>
<accession>A0A2S7FD91</accession>
<dbReference type="Gene3D" id="3.90.550.10">
    <property type="entry name" value="Spore Coat Polysaccharide Biosynthesis Protein SpsA, Chain A"/>
    <property type="match status" value="1"/>
</dbReference>
<reference evidence="2 3" key="1">
    <citation type="submission" date="2016-01" db="EMBL/GenBank/DDBJ databases">
        <title>Characterization of the Clostridium difficile lineages that are prevalent in Hong Kong and China.</title>
        <authorList>
            <person name="Kwok J.S.-L."/>
            <person name="Lam W.-Y."/>
            <person name="Ip M."/>
            <person name="Chan T.-F."/>
            <person name="Hawkey P.M."/>
            <person name="Tsui S.K.-W."/>
        </authorList>
    </citation>
    <scope>NUCLEOTIDE SEQUENCE [LARGE SCALE GENOMIC DNA]</scope>
    <source>
        <strain evidence="2 3">300064</strain>
    </source>
</reference>
<dbReference type="Pfam" id="PF00535">
    <property type="entry name" value="Glycos_transf_2"/>
    <property type="match status" value="1"/>
</dbReference>
<dbReference type="PANTHER" id="PTHR22916">
    <property type="entry name" value="GLYCOSYLTRANSFERASE"/>
    <property type="match status" value="1"/>
</dbReference>
<dbReference type="GO" id="GO:0016758">
    <property type="term" value="F:hexosyltransferase activity"/>
    <property type="evidence" value="ECO:0007669"/>
    <property type="project" value="UniProtKB-ARBA"/>
</dbReference>
<dbReference type="EMBL" id="LRDH01000088">
    <property type="protein sequence ID" value="PPV16292.1"/>
    <property type="molecule type" value="Genomic_DNA"/>
</dbReference>
<proteinExistence type="predicted"/>
<protein>
    <submittedName>
        <fullName evidence="2">Glycosyl transferase</fullName>
    </submittedName>
</protein>
<dbReference type="RefSeq" id="WP_104675573.1">
    <property type="nucleotide sequence ID" value="NZ_CAVLFH010000001.1"/>
</dbReference>
<dbReference type="AlphaFoldDB" id="A0A2S7FD91"/>
<dbReference type="PANTHER" id="PTHR22916:SF3">
    <property type="entry name" value="UDP-GLCNAC:BETAGAL BETA-1,3-N-ACETYLGLUCOSAMINYLTRANSFERASE-LIKE PROTEIN 1"/>
    <property type="match status" value="1"/>
</dbReference>
<evidence type="ECO:0000313" key="2">
    <source>
        <dbReference type="EMBL" id="PPV16292.1"/>
    </source>
</evidence>